<dbReference type="PANTHER" id="PTHR24173:SF74">
    <property type="entry name" value="ANKYRIN REPEAT DOMAIN-CONTAINING PROTEIN 16"/>
    <property type="match status" value="1"/>
</dbReference>
<feature type="repeat" description="ANK" evidence="3">
    <location>
        <begin position="87"/>
        <end position="119"/>
    </location>
</feature>
<keyword evidence="5" id="KW-1185">Reference proteome</keyword>
<dbReference type="InterPro" id="IPR002110">
    <property type="entry name" value="Ankyrin_rpt"/>
</dbReference>
<evidence type="ECO:0000256" key="2">
    <source>
        <dbReference type="ARBA" id="ARBA00023043"/>
    </source>
</evidence>
<proteinExistence type="predicted"/>
<sequence>MFKTIAFVFAVSLLLVGCSPKKVTEDSISSTNSFSRVEMSETMETKGSISMDELSGELIEAVEGNDLVTVKEIIAIQPDAINQTNSQGESPLLIATHNNSLEIAKVLIDAKADVNQQDQIQDSPFLYAGAEGKTEILAYMLEHGQPDQSIVNRYGGNALIPAAEKGHLANVKLLLEDGRLDINHQNNFGYTALIEAVALRDGSQVYLEIVQELLKYNADKTLRDHSGRTAEDCAKELGYDRILQELQK</sequence>
<keyword evidence="1" id="KW-0677">Repeat</keyword>
<evidence type="ECO:0000313" key="4">
    <source>
        <dbReference type="EMBL" id="GGI64663.1"/>
    </source>
</evidence>
<dbReference type="PANTHER" id="PTHR24173">
    <property type="entry name" value="ANKYRIN REPEAT CONTAINING"/>
    <property type="match status" value="1"/>
</dbReference>
<organism evidence="4 5">
    <name type="scientific">Enterococcus alcedinis</name>
    <dbReference type="NCBI Taxonomy" id="1274384"/>
    <lineage>
        <taxon>Bacteria</taxon>
        <taxon>Bacillati</taxon>
        <taxon>Bacillota</taxon>
        <taxon>Bacilli</taxon>
        <taxon>Lactobacillales</taxon>
        <taxon>Enterococcaceae</taxon>
        <taxon>Enterococcus</taxon>
    </lineage>
</organism>
<dbReference type="Proteomes" id="UP000622610">
    <property type="component" value="Unassembled WGS sequence"/>
</dbReference>
<reference evidence="4" key="1">
    <citation type="journal article" date="2014" name="Int. J. Syst. Evol. Microbiol.">
        <title>Complete genome sequence of Corynebacterium casei LMG S-19264T (=DSM 44701T), isolated from a smear-ripened cheese.</title>
        <authorList>
            <consortium name="US DOE Joint Genome Institute (JGI-PGF)"/>
            <person name="Walter F."/>
            <person name="Albersmeier A."/>
            <person name="Kalinowski J."/>
            <person name="Ruckert C."/>
        </authorList>
    </citation>
    <scope>NUCLEOTIDE SEQUENCE</scope>
    <source>
        <strain evidence="4">CCM 8433</strain>
    </source>
</reference>
<protein>
    <recommendedName>
        <fullName evidence="6">Ankyrin repeat domain-containing protein</fullName>
    </recommendedName>
</protein>
<gene>
    <name evidence="4" type="ORF">GCM10011482_03170</name>
</gene>
<dbReference type="Pfam" id="PF12796">
    <property type="entry name" value="Ank_2"/>
    <property type="match status" value="2"/>
</dbReference>
<evidence type="ECO:0000313" key="5">
    <source>
        <dbReference type="Proteomes" id="UP000622610"/>
    </source>
</evidence>
<dbReference type="AlphaFoldDB" id="A0A917JD53"/>
<dbReference type="PROSITE" id="PS50297">
    <property type="entry name" value="ANK_REP_REGION"/>
    <property type="match status" value="1"/>
</dbReference>
<reference evidence="4" key="2">
    <citation type="submission" date="2020-09" db="EMBL/GenBank/DDBJ databases">
        <authorList>
            <person name="Sun Q."/>
            <person name="Sedlacek I."/>
        </authorList>
    </citation>
    <scope>NUCLEOTIDE SEQUENCE</scope>
    <source>
        <strain evidence="4">CCM 8433</strain>
    </source>
</reference>
<dbReference type="EMBL" id="BMDT01000001">
    <property type="protein sequence ID" value="GGI64663.1"/>
    <property type="molecule type" value="Genomic_DNA"/>
</dbReference>
<keyword evidence="2 3" id="KW-0040">ANK repeat</keyword>
<name>A0A917JD53_9ENTE</name>
<evidence type="ECO:0008006" key="6">
    <source>
        <dbReference type="Google" id="ProtNLM"/>
    </source>
</evidence>
<evidence type="ECO:0000256" key="3">
    <source>
        <dbReference type="PROSITE-ProRule" id="PRU00023"/>
    </source>
</evidence>
<dbReference type="Gene3D" id="1.25.40.20">
    <property type="entry name" value="Ankyrin repeat-containing domain"/>
    <property type="match status" value="1"/>
</dbReference>
<accession>A0A917JD53</accession>
<evidence type="ECO:0000256" key="1">
    <source>
        <dbReference type="ARBA" id="ARBA00022737"/>
    </source>
</evidence>
<dbReference type="InterPro" id="IPR036770">
    <property type="entry name" value="Ankyrin_rpt-contain_sf"/>
</dbReference>
<dbReference type="SUPFAM" id="SSF48403">
    <property type="entry name" value="Ankyrin repeat"/>
    <property type="match status" value="1"/>
</dbReference>
<dbReference type="PROSITE" id="PS51257">
    <property type="entry name" value="PROKAR_LIPOPROTEIN"/>
    <property type="match status" value="1"/>
</dbReference>
<dbReference type="SMART" id="SM00248">
    <property type="entry name" value="ANK"/>
    <property type="match status" value="4"/>
</dbReference>
<dbReference type="PROSITE" id="PS50088">
    <property type="entry name" value="ANK_REPEAT"/>
    <property type="match status" value="1"/>
</dbReference>
<comment type="caution">
    <text evidence="4">The sequence shown here is derived from an EMBL/GenBank/DDBJ whole genome shotgun (WGS) entry which is preliminary data.</text>
</comment>